<accession>A0A8B8D0J5</accession>
<evidence type="ECO:0000256" key="1">
    <source>
        <dbReference type="SAM" id="MobiDB-lite"/>
    </source>
</evidence>
<dbReference type="OrthoDB" id="10253954at2759"/>
<evidence type="ECO:0000259" key="2">
    <source>
        <dbReference type="PROSITE" id="PS50853"/>
    </source>
</evidence>
<protein>
    <submittedName>
        <fullName evidence="4">Uncharacterized protein LOC111123341 isoform X1</fullName>
    </submittedName>
</protein>
<evidence type="ECO:0000313" key="4">
    <source>
        <dbReference type="RefSeq" id="XP_022321315.1"/>
    </source>
</evidence>
<dbReference type="GO" id="GO:0016020">
    <property type="term" value="C:membrane"/>
    <property type="evidence" value="ECO:0007669"/>
    <property type="project" value="UniProtKB-SubCell"/>
</dbReference>
<dbReference type="InterPro" id="IPR011989">
    <property type="entry name" value="ARM-like"/>
</dbReference>
<dbReference type="InterPro" id="IPR036116">
    <property type="entry name" value="FN3_sf"/>
</dbReference>
<proteinExistence type="predicted"/>
<dbReference type="Pfam" id="PF00041">
    <property type="entry name" value="fn3"/>
    <property type="match status" value="2"/>
</dbReference>
<dbReference type="InterPro" id="IPR013783">
    <property type="entry name" value="Ig-like_fold"/>
</dbReference>
<dbReference type="InterPro" id="IPR003961">
    <property type="entry name" value="FN3_dom"/>
</dbReference>
<feature type="domain" description="Fibronectin type-III" evidence="2">
    <location>
        <begin position="356"/>
        <end position="442"/>
    </location>
</feature>
<gene>
    <name evidence="4" type="primary">LOC111123341</name>
</gene>
<dbReference type="InterPro" id="IPR050713">
    <property type="entry name" value="RTP_Phos/Ushers"/>
</dbReference>
<feature type="compositionally biased region" description="Polar residues" evidence="1">
    <location>
        <begin position="672"/>
        <end position="683"/>
    </location>
</feature>
<feature type="region of interest" description="Disordered" evidence="1">
    <location>
        <begin position="815"/>
        <end position="836"/>
    </location>
</feature>
<dbReference type="AlphaFoldDB" id="A0A8B8D0J5"/>
<dbReference type="PROSITE" id="PS50853">
    <property type="entry name" value="FN3"/>
    <property type="match status" value="3"/>
</dbReference>
<dbReference type="SMART" id="SM00060">
    <property type="entry name" value="FN3"/>
    <property type="match status" value="3"/>
</dbReference>
<feature type="compositionally biased region" description="Polar residues" evidence="1">
    <location>
        <begin position="1019"/>
        <end position="1029"/>
    </location>
</feature>
<dbReference type="SUPFAM" id="SSF49265">
    <property type="entry name" value="Fibronectin type III"/>
    <property type="match status" value="2"/>
</dbReference>
<feature type="region of interest" description="Disordered" evidence="1">
    <location>
        <begin position="1134"/>
        <end position="1200"/>
    </location>
</feature>
<organism evidence="3 4">
    <name type="scientific">Crassostrea virginica</name>
    <name type="common">Eastern oyster</name>
    <dbReference type="NCBI Taxonomy" id="6565"/>
    <lineage>
        <taxon>Eukaryota</taxon>
        <taxon>Metazoa</taxon>
        <taxon>Spiralia</taxon>
        <taxon>Lophotrochozoa</taxon>
        <taxon>Mollusca</taxon>
        <taxon>Bivalvia</taxon>
        <taxon>Autobranchia</taxon>
        <taxon>Pteriomorphia</taxon>
        <taxon>Ostreida</taxon>
        <taxon>Ostreoidea</taxon>
        <taxon>Ostreidae</taxon>
        <taxon>Crassostrea</taxon>
    </lineage>
</organism>
<dbReference type="PANTHER" id="PTHR46957">
    <property type="entry name" value="CYTOKINE RECEPTOR"/>
    <property type="match status" value="1"/>
</dbReference>
<feature type="compositionally biased region" description="Polar residues" evidence="1">
    <location>
        <begin position="870"/>
        <end position="884"/>
    </location>
</feature>
<dbReference type="SUPFAM" id="SSF48371">
    <property type="entry name" value="ARM repeat"/>
    <property type="match status" value="1"/>
</dbReference>
<dbReference type="CDD" id="cd00063">
    <property type="entry name" value="FN3"/>
    <property type="match status" value="3"/>
</dbReference>
<dbReference type="Gene3D" id="1.25.10.10">
    <property type="entry name" value="Leucine-rich Repeat Variant"/>
    <property type="match status" value="1"/>
</dbReference>
<feature type="compositionally biased region" description="Low complexity" evidence="1">
    <location>
        <begin position="949"/>
        <end position="958"/>
    </location>
</feature>
<dbReference type="KEGG" id="cvn:111123341"/>
<feature type="region of interest" description="Disordered" evidence="1">
    <location>
        <begin position="870"/>
        <end position="980"/>
    </location>
</feature>
<name>A0A8B8D0J5_CRAVI</name>
<dbReference type="GeneID" id="111123341"/>
<dbReference type="RefSeq" id="XP_022321315.1">
    <property type="nucleotide sequence ID" value="XM_022465607.1"/>
</dbReference>
<dbReference type="Gene3D" id="2.60.40.10">
    <property type="entry name" value="Immunoglobulins"/>
    <property type="match status" value="3"/>
</dbReference>
<reference evidence="4" key="1">
    <citation type="submission" date="2025-08" db="UniProtKB">
        <authorList>
            <consortium name="RefSeq"/>
        </authorList>
    </citation>
    <scope>IDENTIFICATION</scope>
    <source>
        <tissue evidence="4">Whole sample</tissue>
    </source>
</reference>
<sequence length="1200" mass="133053">MSCNWQNNDYFSLLMSTDKKAHAALEMLVDDLHGDKERTVHKFLGHSGAEDFLYGLVRLLGSDNPRVAGNAAYIIGTVAETEMGCYRILGLAKGQQGERKILADLTRMLTFDDSESVMNAAGTMGTLAESFDGREWILAEPCLSETLDHITTLLQAENLWTASNAALVLARLAISENGCNAILEHENSQHILSKLVQSLGVDEAGRGMNAAFAIGRLCDMEIGRKRLLLLSDSERMLSSLAKMLSCDDTGASKNACFALSCLATNGEGHARLLKNIHSDNILRTLSELLNAEDSETGWFAAMTLRTLASQPKGCLRLRDHPQVIPALQAVDKGPNLNSDLKEEAVITLEILKKLDKPSPPTIEVIGHNSIKASWEEVPTKSGFTVRYQLFDSNNKCVYTGKDLTCQIFGLLPCSQYTYKLRAFTEGDESPFSESVTIVTEENVPTAPTNLRVMGCTITQLKIGWDPPEQVNGTLKGYYIYLDEKMIEHTQELSSILTGLTASTSYNIEVCAATSKGKGDKSYIVGTTSEIGAHAPSKPHVQVLGRNELHVTWEPPEVPLGRITRYDVLMNGKIIYSGTELSYAVRRLTPDTEYSFVVVALTSEGKFDSKATKKRTAKDEYDSSRPPLYQAPTRRDSMGEVSNVSTTVSRKKKSAAVIEPKRQAASGKHRSVTPGNLRSKTPADQVTIARPISGSSSASTIPEKESKENRETEHKESTRGTEPQHHIPERIPTKSAPVHAVHFRENHHHQSIQRNPPPKPERFSHVNKMFPLSVSYVSIQGNEGKEKEDKKALYKSGTFIESSNSNSMHGLRLERSRTTMHSSHVKRRSKVIEHNSPINQNLIGQEYLNTLLGKSTDVVPPKQDVQLNLSSHQLDVSKQPAQNEIATRKMSPKLSQSTPKGSESVLSAHHPRVKERREKPNRDLYLPKPALPSQQYLEGRAPGLSTPYGSRSLPSPRSLYLQKDGEGPEQEVPQRKSSYGSRNSHLLLAEHPHDCSYFLSMQEHHCHGNVSVHRISSVQPQTERTNQRFSLPNIPQPGSSRTYKKTNMKHQSPESIPAMPTVPSAQTFNLDIPENKSTLTTWNRTFIPMQLRTQPSNLPPSQLQRMNTTLGEQAKGVQFKRVEALTRSKTVIDLKQNPPTLAEQAERFPITQSANPKGRSSPHLKGSKGLMRSPSAHYKEPDSMLLKKSWSTHEATQLSAR</sequence>
<dbReference type="InterPro" id="IPR016024">
    <property type="entry name" value="ARM-type_fold"/>
</dbReference>
<dbReference type="Proteomes" id="UP000694844">
    <property type="component" value="Chromosome 3"/>
</dbReference>
<evidence type="ECO:0000313" key="3">
    <source>
        <dbReference type="Proteomes" id="UP000694844"/>
    </source>
</evidence>
<feature type="domain" description="Fibronectin type-III" evidence="2">
    <location>
        <begin position="446"/>
        <end position="531"/>
    </location>
</feature>
<feature type="region of interest" description="Disordered" evidence="1">
    <location>
        <begin position="607"/>
        <end position="731"/>
    </location>
</feature>
<feature type="compositionally biased region" description="Basic and acidic residues" evidence="1">
    <location>
        <begin position="701"/>
        <end position="731"/>
    </location>
</feature>
<dbReference type="PANTHER" id="PTHR46957:SF3">
    <property type="entry name" value="CYTOKINE RECEPTOR"/>
    <property type="match status" value="1"/>
</dbReference>
<feature type="compositionally biased region" description="Basic and acidic residues" evidence="1">
    <location>
        <begin position="607"/>
        <end position="622"/>
    </location>
</feature>
<feature type="compositionally biased region" description="Polar residues" evidence="1">
    <location>
        <begin position="892"/>
        <end position="904"/>
    </location>
</feature>
<feature type="domain" description="Fibronectin type-III" evidence="2">
    <location>
        <begin position="534"/>
        <end position="621"/>
    </location>
</feature>
<feature type="compositionally biased region" description="Polar residues" evidence="1">
    <location>
        <begin position="1191"/>
        <end position="1200"/>
    </location>
</feature>
<keyword evidence="3" id="KW-1185">Reference proteome</keyword>
<feature type="region of interest" description="Disordered" evidence="1">
    <location>
        <begin position="1019"/>
        <end position="1044"/>
    </location>
</feature>